<dbReference type="PANTHER" id="PTHR33164:SF64">
    <property type="entry name" value="TRANSCRIPTIONAL REGULATOR SLYA"/>
    <property type="match status" value="1"/>
</dbReference>
<name>A0A4P9UME0_METBY</name>
<dbReference type="EMBL" id="CP035467">
    <property type="protein sequence ID" value="QCW82327.1"/>
    <property type="molecule type" value="Genomic_DNA"/>
</dbReference>
<dbReference type="PANTHER" id="PTHR33164">
    <property type="entry name" value="TRANSCRIPTIONAL REGULATOR, MARR FAMILY"/>
    <property type="match status" value="1"/>
</dbReference>
<evidence type="ECO:0000313" key="6">
    <source>
        <dbReference type="Proteomes" id="UP000305881"/>
    </source>
</evidence>
<dbReference type="PRINTS" id="PR00598">
    <property type="entry name" value="HTHMARR"/>
</dbReference>
<keyword evidence="3" id="KW-0804">Transcription</keyword>
<dbReference type="InterPro" id="IPR036388">
    <property type="entry name" value="WH-like_DNA-bd_sf"/>
</dbReference>
<sequence length="144" mass="16643">MHFRFGFLSYEISHVIRQRFNKNAEIIGITHSQWRVLVHLSENPNCRQVDLADILDIKPITLVKQLDQLEARNLVRRIKDSDDRRVYRLELTANALPVMQKLWDIADRVEAEVLGALTPDEQALVIRLLCRVKGAICGKEPDMS</sequence>
<dbReference type="AlphaFoldDB" id="A0A4P9UME0"/>
<keyword evidence="1" id="KW-0805">Transcription regulation</keyword>
<dbReference type="GO" id="GO:0006950">
    <property type="term" value="P:response to stress"/>
    <property type="evidence" value="ECO:0007669"/>
    <property type="project" value="TreeGrafter"/>
</dbReference>
<accession>A0A4P9UME0</accession>
<evidence type="ECO:0000256" key="2">
    <source>
        <dbReference type="ARBA" id="ARBA00023125"/>
    </source>
</evidence>
<dbReference type="InterPro" id="IPR039422">
    <property type="entry name" value="MarR/SlyA-like"/>
</dbReference>
<proteinExistence type="predicted"/>
<keyword evidence="6" id="KW-1185">Reference proteome</keyword>
<evidence type="ECO:0000256" key="3">
    <source>
        <dbReference type="ARBA" id="ARBA00023163"/>
    </source>
</evidence>
<dbReference type="STRING" id="675511.GCA_000341735_01270"/>
<dbReference type="Pfam" id="PF01047">
    <property type="entry name" value="MarR"/>
    <property type="match status" value="1"/>
</dbReference>
<keyword evidence="2" id="KW-0238">DNA-binding</keyword>
<dbReference type="GO" id="GO:0003677">
    <property type="term" value="F:DNA binding"/>
    <property type="evidence" value="ECO:0007669"/>
    <property type="project" value="UniProtKB-KW"/>
</dbReference>
<dbReference type="SMART" id="SM00347">
    <property type="entry name" value="HTH_MARR"/>
    <property type="match status" value="1"/>
</dbReference>
<dbReference type="InterPro" id="IPR036390">
    <property type="entry name" value="WH_DNA-bd_sf"/>
</dbReference>
<dbReference type="PROSITE" id="PS50995">
    <property type="entry name" value="HTH_MARR_2"/>
    <property type="match status" value="1"/>
</dbReference>
<evidence type="ECO:0000259" key="4">
    <source>
        <dbReference type="PROSITE" id="PS50995"/>
    </source>
</evidence>
<dbReference type="SUPFAM" id="SSF46785">
    <property type="entry name" value="Winged helix' DNA-binding domain"/>
    <property type="match status" value="1"/>
</dbReference>
<evidence type="ECO:0000256" key="1">
    <source>
        <dbReference type="ARBA" id="ARBA00023015"/>
    </source>
</evidence>
<organism evidence="5 6">
    <name type="scientific">Methylotuvimicrobium buryatense</name>
    <name type="common">Methylomicrobium buryatense</name>
    <dbReference type="NCBI Taxonomy" id="95641"/>
    <lineage>
        <taxon>Bacteria</taxon>
        <taxon>Pseudomonadati</taxon>
        <taxon>Pseudomonadota</taxon>
        <taxon>Gammaproteobacteria</taxon>
        <taxon>Methylococcales</taxon>
        <taxon>Methylococcaceae</taxon>
        <taxon>Methylotuvimicrobium</taxon>
    </lineage>
</organism>
<dbReference type="GO" id="GO:0003700">
    <property type="term" value="F:DNA-binding transcription factor activity"/>
    <property type="evidence" value="ECO:0007669"/>
    <property type="project" value="InterPro"/>
</dbReference>
<feature type="domain" description="HTH marR-type" evidence="4">
    <location>
        <begin position="1"/>
        <end position="134"/>
    </location>
</feature>
<dbReference type="InterPro" id="IPR000835">
    <property type="entry name" value="HTH_MarR-typ"/>
</dbReference>
<dbReference type="Proteomes" id="UP000305881">
    <property type="component" value="Chromosome"/>
</dbReference>
<evidence type="ECO:0000313" key="5">
    <source>
        <dbReference type="EMBL" id="QCW82327.1"/>
    </source>
</evidence>
<dbReference type="Gene3D" id="1.10.10.10">
    <property type="entry name" value="Winged helix-like DNA-binding domain superfamily/Winged helix DNA-binding domain"/>
    <property type="match status" value="1"/>
</dbReference>
<gene>
    <name evidence="5" type="ORF">EQU24_08790</name>
</gene>
<reference evidence="6" key="1">
    <citation type="journal article" date="2019" name="J. Bacteriol.">
        <title>A Mutagenic Screen Identifies a TonB-Dependent Receptor Required for the Lanthanide Metal Switch in the Type I Methanotroph 'Methylotuvimicrobium buryatense' 5GB1C.</title>
        <authorList>
            <person name="Groom J.D."/>
            <person name="Ford S.M."/>
            <person name="Pesesky M.W."/>
            <person name="Lidstrom M.E."/>
        </authorList>
    </citation>
    <scope>NUCLEOTIDE SEQUENCE [LARGE SCALE GENOMIC DNA]</scope>
    <source>
        <strain evidence="6">5GB1C</strain>
    </source>
</reference>
<dbReference type="RefSeq" id="WP_014147812.1">
    <property type="nucleotide sequence ID" value="NZ_CP035467.1"/>
</dbReference>
<dbReference type="KEGG" id="mbur:EQU24_08790"/>
<dbReference type="OrthoDB" id="32523at2"/>
<protein>
    <submittedName>
        <fullName evidence="5">MarR family transcriptional regulator</fullName>
    </submittedName>
</protein>